<dbReference type="PATRIC" id="fig|821.40.peg.3864"/>
<evidence type="ECO:0000313" key="3">
    <source>
        <dbReference type="Proteomes" id="UP000061587"/>
    </source>
</evidence>
<evidence type="ECO:0000313" key="2">
    <source>
        <dbReference type="EMBL" id="ALK85791.1"/>
    </source>
</evidence>
<evidence type="ECO:0000259" key="1">
    <source>
        <dbReference type="Pfam" id="PF13910"/>
    </source>
</evidence>
<dbReference type="Proteomes" id="UP000061587">
    <property type="component" value="Chromosome"/>
</dbReference>
<dbReference type="Pfam" id="PF13910">
    <property type="entry name" value="DUF4209"/>
    <property type="match status" value="1"/>
</dbReference>
<gene>
    <name evidence="2" type="ORF">BvMPK_3221</name>
</gene>
<proteinExistence type="predicted"/>
<name>A0A0P0M4C1_PHOVU</name>
<protein>
    <recommendedName>
        <fullName evidence="1">DUF4209 domain-containing protein</fullName>
    </recommendedName>
</protein>
<reference evidence="2 3" key="2">
    <citation type="journal article" date="2016" name="Genome Biol. Evol.">
        <title>Extensive mobilome-driven genome diversification in mouse gut-associated Bacteroides vulgatus mpk.</title>
        <authorList>
            <person name="Lange A."/>
            <person name="Beier S."/>
            <person name="Steimle A."/>
            <person name="Autenrieth I.B."/>
            <person name="Huson D.H."/>
            <person name="Frick J.S."/>
        </authorList>
    </citation>
    <scope>NUCLEOTIDE SEQUENCE [LARGE SCALE GENOMIC DNA]</scope>
    <source>
        <strain evidence="3">mpk</strain>
    </source>
</reference>
<dbReference type="AlphaFoldDB" id="A0A0P0M4C1"/>
<reference evidence="3" key="1">
    <citation type="submission" date="2015-10" db="EMBL/GenBank/DDBJ databases">
        <title>Extensive mobilome-driven genome diversification in gut-associated Bacteroides vulgatus mpk.</title>
        <authorList>
            <person name="Beier S."/>
            <person name="Lange A."/>
            <person name="Huson D.H."/>
            <person name="Frick J.-S."/>
            <person name="Autenrieth I.B."/>
        </authorList>
    </citation>
    <scope>NUCLEOTIDE SEQUENCE [LARGE SCALE GENOMIC DNA]</scope>
    <source>
        <strain evidence="3">mpk</strain>
    </source>
</reference>
<feature type="domain" description="DUF4209" evidence="1">
    <location>
        <begin position="369"/>
        <end position="442"/>
    </location>
</feature>
<dbReference type="EMBL" id="CP013020">
    <property type="protein sequence ID" value="ALK85791.1"/>
    <property type="molecule type" value="Genomic_DNA"/>
</dbReference>
<sequence length="473" mass="54898">MIAVINTLLPKDKEDYPHVAEKAIEVLMSLIKRVKYKIPEATDLIWGVLESDYGYRTKMVCIRLAKEKGFFPSRDAKKIVCLCKDLLSLVKDSWRENCCELGLFYSSKIQGEAKPYMNFFYEALGDMEMGQLVDPATASNNIAIPWMNEDHSQKAMAFYQKAGLTQKRNRAELAFRENKKKMVMLHFKIEKKTDKKIVEYFGNLEKELLEGKLSWLLENLSCPVRFLFPSYEQIRLRMSASKSTVEKLGFENKIMDINGNSKDAGKDFDLRQKYGIWLMNIVRNTVINMILTAVNIKQLTYSKLRKWFLKNTCFGIQLEYTRSGQVVTTTWFSQIDYGVEALIKQYNRFLQGKPTDWRLPVDILSIRFEGILRDMVGDYGGCVTKVGRDNSISQALLDDLLREPCLLQIFRKEDIEFFEYVFTAKGYNIRNYVAHAFYIPQDYGMIEATLVFLCILRLTMFSPKSKTITANMK</sequence>
<organism evidence="2 3">
    <name type="scientific">Phocaeicola vulgatus</name>
    <name type="common">Bacteroides vulgatus</name>
    <dbReference type="NCBI Taxonomy" id="821"/>
    <lineage>
        <taxon>Bacteria</taxon>
        <taxon>Pseudomonadati</taxon>
        <taxon>Bacteroidota</taxon>
        <taxon>Bacteroidia</taxon>
        <taxon>Bacteroidales</taxon>
        <taxon>Bacteroidaceae</taxon>
        <taxon>Phocaeicola</taxon>
    </lineage>
</organism>
<dbReference type="InterPro" id="IPR025209">
    <property type="entry name" value="DUF4209"/>
</dbReference>
<accession>A0A0P0M4C1</accession>